<dbReference type="PRINTS" id="PR00039">
    <property type="entry name" value="HTHLYSR"/>
</dbReference>
<dbReference type="EMBL" id="JAOWLA010000001">
    <property type="protein sequence ID" value="MCV2863372.1"/>
    <property type="molecule type" value="Genomic_DNA"/>
</dbReference>
<evidence type="ECO:0000313" key="7">
    <source>
        <dbReference type="Proteomes" id="UP001652503"/>
    </source>
</evidence>
<keyword evidence="4" id="KW-0804">Transcription</keyword>
<comment type="caution">
    <text evidence="6">The sequence shown here is derived from an EMBL/GenBank/DDBJ whole genome shotgun (WGS) entry which is preliminary data.</text>
</comment>
<dbReference type="Proteomes" id="UP001652503">
    <property type="component" value="Unassembled WGS sequence"/>
</dbReference>
<dbReference type="PANTHER" id="PTHR30118:SF15">
    <property type="entry name" value="TRANSCRIPTIONAL REGULATORY PROTEIN"/>
    <property type="match status" value="1"/>
</dbReference>
<feature type="domain" description="HTH lysR-type" evidence="5">
    <location>
        <begin position="7"/>
        <end position="64"/>
    </location>
</feature>
<dbReference type="InterPro" id="IPR005119">
    <property type="entry name" value="LysR_subst-bd"/>
</dbReference>
<evidence type="ECO:0000256" key="3">
    <source>
        <dbReference type="ARBA" id="ARBA00023125"/>
    </source>
</evidence>
<dbReference type="InterPro" id="IPR000847">
    <property type="entry name" value="LysR_HTH_N"/>
</dbReference>
<sequence length="317" mass="34373">MVNFRTLDLNLLRVFVALDETQNVTRAAQQLGLSQPAVSAALARLRDHLDDPLFVRVGNGMAPTPRAAAAAPAIADALVRLETALAATETFVPETAEATFSLRGADFFSMRLIPSFAAALAQEAPGITIRFLDSGRGDLIDLLQTGEIDMALEQPTEVPPWVASALLFPSPFKIVAAPDNPAIREAGVRSGDVLPLKIFCGLPHALRSIDGTTTGMTDAALARQGLRRRVALVVPHFDAVVQAVARSNMIASVPVQMIAEAAWPRELMVFEPPIDIPAPRMQLYWHSRFNRAAAHVWFRTRLLAEVHRLWGGEEAPA</sequence>
<evidence type="ECO:0000313" key="6">
    <source>
        <dbReference type="EMBL" id="MCV2863372.1"/>
    </source>
</evidence>
<dbReference type="Gene3D" id="3.40.190.10">
    <property type="entry name" value="Periplasmic binding protein-like II"/>
    <property type="match status" value="2"/>
</dbReference>
<accession>A0ABT2YWX7</accession>
<proteinExistence type="inferred from homology"/>
<comment type="similarity">
    <text evidence="1">Belongs to the LysR transcriptional regulatory family.</text>
</comment>
<protein>
    <submittedName>
        <fullName evidence="6">LysR family transcriptional regulator</fullName>
    </submittedName>
</protein>
<organism evidence="6 7">
    <name type="scientific">Albidovulum sediminicola</name>
    <dbReference type="NCBI Taxonomy" id="2984331"/>
    <lineage>
        <taxon>Bacteria</taxon>
        <taxon>Pseudomonadati</taxon>
        <taxon>Pseudomonadota</taxon>
        <taxon>Alphaproteobacteria</taxon>
        <taxon>Rhodobacterales</taxon>
        <taxon>Paracoccaceae</taxon>
        <taxon>Albidovulum</taxon>
    </lineage>
</organism>
<name>A0ABT2YWX7_9RHOB</name>
<dbReference type="PROSITE" id="PS50931">
    <property type="entry name" value="HTH_LYSR"/>
    <property type="match status" value="1"/>
</dbReference>
<evidence type="ECO:0000256" key="4">
    <source>
        <dbReference type="ARBA" id="ARBA00023163"/>
    </source>
</evidence>
<keyword evidence="2" id="KW-0805">Transcription regulation</keyword>
<dbReference type="Gene3D" id="1.10.10.10">
    <property type="entry name" value="Winged helix-like DNA-binding domain superfamily/Winged helix DNA-binding domain"/>
    <property type="match status" value="1"/>
</dbReference>
<dbReference type="Pfam" id="PF03466">
    <property type="entry name" value="LysR_substrate"/>
    <property type="match status" value="1"/>
</dbReference>
<keyword evidence="3" id="KW-0238">DNA-binding</keyword>
<evidence type="ECO:0000259" key="5">
    <source>
        <dbReference type="PROSITE" id="PS50931"/>
    </source>
</evidence>
<dbReference type="Pfam" id="PF00126">
    <property type="entry name" value="HTH_1"/>
    <property type="match status" value="1"/>
</dbReference>
<dbReference type="InterPro" id="IPR036388">
    <property type="entry name" value="WH-like_DNA-bd_sf"/>
</dbReference>
<dbReference type="RefSeq" id="WP_263719781.1">
    <property type="nucleotide sequence ID" value="NZ_JAOWLA010000001.1"/>
</dbReference>
<dbReference type="InterPro" id="IPR050389">
    <property type="entry name" value="LysR-type_TF"/>
</dbReference>
<dbReference type="PANTHER" id="PTHR30118">
    <property type="entry name" value="HTH-TYPE TRANSCRIPTIONAL REGULATOR LEUO-RELATED"/>
    <property type="match status" value="1"/>
</dbReference>
<gene>
    <name evidence="6" type="ORF">OE647_01310</name>
</gene>
<evidence type="ECO:0000256" key="2">
    <source>
        <dbReference type="ARBA" id="ARBA00023015"/>
    </source>
</evidence>
<reference evidence="6 7" key="1">
    <citation type="submission" date="2022-10" db="EMBL/GenBank/DDBJ databases">
        <title>Defluviimonas sp. nov., isolated from ocean surface water.</title>
        <authorList>
            <person name="He W."/>
            <person name="Wang L."/>
            <person name="Zhang D.-F."/>
        </authorList>
    </citation>
    <scope>NUCLEOTIDE SEQUENCE [LARGE SCALE GENOMIC DNA]</scope>
    <source>
        <strain evidence="6 7">WL0075</strain>
    </source>
</reference>
<keyword evidence="7" id="KW-1185">Reference proteome</keyword>
<dbReference type="SUPFAM" id="SSF53850">
    <property type="entry name" value="Periplasmic binding protein-like II"/>
    <property type="match status" value="1"/>
</dbReference>
<dbReference type="InterPro" id="IPR036390">
    <property type="entry name" value="WH_DNA-bd_sf"/>
</dbReference>
<dbReference type="SUPFAM" id="SSF46785">
    <property type="entry name" value="Winged helix' DNA-binding domain"/>
    <property type="match status" value="1"/>
</dbReference>
<dbReference type="InterPro" id="IPR037402">
    <property type="entry name" value="YidZ_PBP2"/>
</dbReference>
<dbReference type="CDD" id="cd08417">
    <property type="entry name" value="PBP2_Nitroaromatics_like"/>
    <property type="match status" value="1"/>
</dbReference>
<evidence type="ECO:0000256" key="1">
    <source>
        <dbReference type="ARBA" id="ARBA00009437"/>
    </source>
</evidence>